<dbReference type="STRING" id="575540.Isop_1818"/>
<reference evidence="1 2" key="2">
    <citation type="journal article" date="2011" name="Stand. Genomic Sci.">
        <title>Complete genome sequence of Isosphaera pallida type strain (IS1B).</title>
        <authorList>
            <consortium name="US DOE Joint Genome Institute (JGI-PGF)"/>
            <person name="Goker M."/>
            <person name="Cleland D."/>
            <person name="Saunders E."/>
            <person name="Lapidus A."/>
            <person name="Nolan M."/>
            <person name="Lucas S."/>
            <person name="Hammon N."/>
            <person name="Deshpande S."/>
            <person name="Cheng J.F."/>
            <person name="Tapia R."/>
            <person name="Han C."/>
            <person name="Goodwin L."/>
            <person name="Pitluck S."/>
            <person name="Liolios K."/>
            <person name="Pagani I."/>
            <person name="Ivanova N."/>
            <person name="Mavromatis K."/>
            <person name="Pati A."/>
            <person name="Chen A."/>
            <person name="Palaniappan K."/>
            <person name="Land M."/>
            <person name="Hauser L."/>
            <person name="Chang Y.J."/>
            <person name="Jeffries C.D."/>
            <person name="Detter J.C."/>
            <person name="Beck B."/>
            <person name="Woyke T."/>
            <person name="Bristow J."/>
            <person name="Eisen J.A."/>
            <person name="Markowitz V."/>
            <person name="Hugenholtz P."/>
            <person name="Kyrpides N.C."/>
            <person name="Klenk H.P."/>
        </authorList>
    </citation>
    <scope>NUCLEOTIDE SEQUENCE [LARGE SCALE GENOMIC DNA]</scope>
    <source>
        <strain evidence="2">ATCC 43644 / DSM 9630 / IS1B</strain>
    </source>
</reference>
<dbReference type="InParanoid" id="E8R1I3"/>
<dbReference type="EMBL" id="CP002353">
    <property type="protein sequence ID" value="ADV62400.1"/>
    <property type="molecule type" value="Genomic_DNA"/>
</dbReference>
<dbReference type="OrthoDB" id="285502at2"/>
<dbReference type="eggNOG" id="ENOG50331ZY">
    <property type="taxonomic scope" value="Bacteria"/>
</dbReference>
<dbReference type="KEGG" id="ipa:Isop_1818"/>
<organism evidence="1 2">
    <name type="scientific">Isosphaera pallida (strain ATCC 43644 / DSM 9630 / IS1B)</name>
    <dbReference type="NCBI Taxonomy" id="575540"/>
    <lineage>
        <taxon>Bacteria</taxon>
        <taxon>Pseudomonadati</taxon>
        <taxon>Planctomycetota</taxon>
        <taxon>Planctomycetia</taxon>
        <taxon>Isosphaerales</taxon>
        <taxon>Isosphaeraceae</taxon>
        <taxon>Isosphaera</taxon>
    </lineage>
</organism>
<proteinExistence type="predicted"/>
<dbReference type="HOGENOM" id="CLU_121925_0_0_0"/>
<dbReference type="AlphaFoldDB" id="E8R1I3"/>
<dbReference type="RefSeq" id="WP_013564688.1">
    <property type="nucleotide sequence ID" value="NC_014962.1"/>
</dbReference>
<keyword evidence="2" id="KW-1185">Reference proteome</keyword>
<reference key="1">
    <citation type="submission" date="2010-11" db="EMBL/GenBank/DDBJ databases">
        <title>The complete sequence of chromosome of Isophaera pallida ATCC 43644.</title>
        <authorList>
            <consortium name="US DOE Joint Genome Institute (JGI-PGF)"/>
            <person name="Lucas S."/>
            <person name="Copeland A."/>
            <person name="Lapidus A."/>
            <person name="Bruce D."/>
            <person name="Goodwin L."/>
            <person name="Pitluck S."/>
            <person name="Kyrpides N."/>
            <person name="Mavromatis K."/>
            <person name="Pagani I."/>
            <person name="Ivanova N."/>
            <person name="Saunders E."/>
            <person name="Brettin T."/>
            <person name="Detter J.C."/>
            <person name="Han C."/>
            <person name="Tapia R."/>
            <person name="Land M."/>
            <person name="Hauser L."/>
            <person name="Markowitz V."/>
            <person name="Cheng J.-F."/>
            <person name="Hugenholtz P."/>
            <person name="Woyke T."/>
            <person name="Wu D."/>
            <person name="Eisen J.A."/>
        </authorList>
    </citation>
    <scope>NUCLEOTIDE SEQUENCE</scope>
    <source>
        <strain>ATCC 43644</strain>
    </source>
</reference>
<accession>E8R1I3</accession>
<evidence type="ECO:0000313" key="1">
    <source>
        <dbReference type="EMBL" id="ADV62400.1"/>
    </source>
</evidence>
<sequence length="149" mass="16891">MATDPPRAIDEAMLRDFLADRLPQAEMARVERALRESAQLNALCQKIRLEREGIDPLAHSLGAIWIRHRLTCPTRSQWSSYLLGLLEDDLADYMTFHLNVVGCEVCRANYDDLRDLAARAAGSDQPFRALRDRILRTGRNLLPSESDGE</sequence>
<dbReference type="Proteomes" id="UP000008631">
    <property type="component" value="Chromosome"/>
</dbReference>
<name>E8R1I3_ISOPI</name>
<gene>
    <name evidence="1" type="ordered locus">Isop_1818</name>
</gene>
<evidence type="ECO:0000313" key="2">
    <source>
        <dbReference type="Proteomes" id="UP000008631"/>
    </source>
</evidence>
<protein>
    <submittedName>
        <fullName evidence="1">Uncharacterized protein</fullName>
    </submittedName>
</protein>